<gene>
    <name evidence="3" type="ORF">SAMN05216241_11083</name>
</gene>
<protein>
    <submittedName>
        <fullName evidence="3">Glycerophosphoryl diester phosphodiesterase</fullName>
    </submittedName>
</protein>
<keyword evidence="1" id="KW-0732">Signal</keyword>
<evidence type="ECO:0000313" key="4">
    <source>
        <dbReference type="Proteomes" id="UP000199415"/>
    </source>
</evidence>
<accession>A0A1G7TWX7</accession>
<dbReference type="GO" id="GO:0008081">
    <property type="term" value="F:phosphoric diester hydrolase activity"/>
    <property type="evidence" value="ECO:0007669"/>
    <property type="project" value="InterPro"/>
</dbReference>
<feature type="chain" id="PRO_5011517793" evidence="1">
    <location>
        <begin position="22"/>
        <end position="306"/>
    </location>
</feature>
<evidence type="ECO:0000313" key="3">
    <source>
        <dbReference type="EMBL" id="SDG39020.1"/>
    </source>
</evidence>
<dbReference type="AlphaFoldDB" id="A0A1G7TWX7"/>
<name>A0A1G7TWX7_9PROT</name>
<dbReference type="OrthoDB" id="9787897at2"/>
<evidence type="ECO:0000259" key="2">
    <source>
        <dbReference type="PROSITE" id="PS51704"/>
    </source>
</evidence>
<dbReference type="InterPro" id="IPR030395">
    <property type="entry name" value="GP_PDE_dom"/>
</dbReference>
<dbReference type="PANTHER" id="PTHR46211:SF7">
    <property type="entry name" value="GLYCEROPHOSPHODIESTER PHOSPHODIESTERASE"/>
    <property type="match status" value="1"/>
</dbReference>
<feature type="domain" description="GP-PDE" evidence="2">
    <location>
        <begin position="33"/>
        <end position="304"/>
    </location>
</feature>
<dbReference type="Pfam" id="PF03009">
    <property type="entry name" value="GDPD"/>
    <property type="match status" value="1"/>
</dbReference>
<dbReference type="STRING" id="1082479.SAMN05216241_11083"/>
<proteinExistence type="predicted"/>
<dbReference type="PANTHER" id="PTHR46211">
    <property type="entry name" value="GLYCEROPHOSPHORYL DIESTER PHOSPHODIESTERASE"/>
    <property type="match status" value="1"/>
</dbReference>
<dbReference type="InterPro" id="IPR017946">
    <property type="entry name" value="PLC-like_Pdiesterase_TIM-brl"/>
</dbReference>
<dbReference type="RefSeq" id="WP_090021296.1">
    <property type="nucleotide sequence ID" value="NZ_FNCE01000010.1"/>
</dbReference>
<dbReference type="SUPFAM" id="SSF51695">
    <property type="entry name" value="PLC-like phosphodiesterases"/>
    <property type="match status" value="1"/>
</dbReference>
<organism evidence="3 4">
    <name type="scientific">Limimonas halophila</name>
    <dbReference type="NCBI Taxonomy" id="1082479"/>
    <lineage>
        <taxon>Bacteria</taxon>
        <taxon>Pseudomonadati</taxon>
        <taxon>Pseudomonadota</taxon>
        <taxon>Alphaproteobacteria</taxon>
        <taxon>Rhodospirillales</taxon>
        <taxon>Rhodovibrionaceae</taxon>
        <taxon>Limimonas</taxon>
    </lineage>
</organism>
<dbReference type="PROSITE" id="PS51704">
    <property type="entry name" value="GP_PDE"/>
    <property type="match status" value="1"/>
</dbReference>
<feature type="signal peptide" evidence="1">
    <location>
        <begin position="1"/>
        <end position="21"/>
    </location>
</feature>
<dbReference type="CDD" id="cd08601">
    <property type="entry name" value="GDPD_SaGlpQ_like"/>
    <property type="match status" value="1"/>
</dbReference>
<keyword evidence="4" id="KW-1185">Reference proteome</keyword>
<dbReference type="EMBL" id="FNCE01000010">
    <property type="protein sequence ID" value="SDG39020.1"/>
    <property type="molecule type" value="Genomic_DNA"/>
</dbReference>
<dbReference type="Proteomes" id="UP000199415">
    <property type="component" value="Unassembled WGS sequence"/>
</dbReference>
<sequence length="306" mass="33876">MRQVLRLFTAALSLSCVGATAAGADTLADHGEVLNIAHRGASGHAPEETMPAFDKAVDLNADYLELDAQLTADGRLVAFHDTKVDRTTDGSGPLSDYTLKELKKLDAGTWFNEKYPYRAKTAFEGAQVPTLRELFEKYGTDQKYYIEIKSPGENPGLTKKLVNLVEEYDLVEADSIVIQSFVQDSLQKAHELNPEIPLVQLIWFHPKGYEAGAPLKEWKKVTPAPNAVSVSDFNAVDEYAVGIGTNMHYKDRQVIDAAFVDTARRAGLGVHVYTIDSMARMQRLIDWGVTGIFTNFPDRLNAVRAR</sequence>
<dbReference type="Gene3D" id="3.20.20.190">
    <property type="entry name" value="Phosphatidylinositol (PI) phosphodiesterase"/>
    <property type="match status" value="1"/>
</dbReference>
<reference evidence="3 4" key="1">
    <citation type="submission" date="2016-10" db="EMBL/GenBank/DDBJ databases">
        <authorList>
            <person name="de Groot N.N."/>
        </authorList>
    </citation>
    <scope>NUCLEOTIDE SEQUENCE [LARGE SCALE GENOMIC DNA]</scope>
    <source>
        <strain evidence="3 4">DSM 25584</strain>
    </source>
</reference>
<evidence type="ECO:0000256" key="1">
    <source>
        <dbReference type="SAM" id="SignalP"/>
    </source>
</evidence>
<dbReference type="GO" id="GO:0006629">
    <property type="term" value="P:lipid metabolic process"/>
    <property type="evidence" value="ECO:0007669"/>
    <property type="project" value="InterPro"/>
</dbReference>